<dbReference type="Pfam" id="PF02782">
    <property type="entry name" value="FGGY_C"/>
    <property type="match status" value="1"/>
</dbReference>
<evidence type="ECO:0000256" key="3">
    <source>
        <dbReference type="ARBA" id="ARBA00022741"/>
    </source>
</evidence>
<dbReference type="EC" id="2.7.1.17" evidence="6"/>
<comment type="similarity">
    <text evidence="1 6">Belongs to the FGGY kinase family.</text>
</comment>
<protein>
    <recommendedName>
        <fullName evidence="6">Xylulose kinase</fullName>
        <shortName evidence="6">Xylulokinase</shortName>
        <ecNumber evidence="6">2.7.1.17</ecNumber>
    </recommendedName>
</protein>
<keyword evidence="4 6" id="KW-0418">Kinase</keyword>
<evidence type="ECO:0000313" key="9">
    <source>
        <dbReference type="EMBL" id="MDQ0392694.1"/>
    </source>
</evidence>
<sequence length="484" mass="49739">MARDLVAGVDSSTQSCTVQLRRLDDGAVVAEARAPHPPTTPPLSEQAPEAWWDALRACLAQIEGYLPRIAAISVGGQGHGLVMLDGADRSLRPAKLWNDTQSAPDAERLLKALPASEWAERTGSVPAPALTVSKLAWTERNHPGLVARARRVMLPSDYIVYRLAGRAVTERGGSSGTGYFDPFRNAWDFALADLAVPDIDWSAKLPAIVASNERAGIVGDAAGVGALAGAVVGAGTGDNMTAALGLNVLEGDIVVSLGTSGTIYGRSSTGVKDVTGAINGYADAADGFLPMVTTLNAAKVTDAIRRLLGLSYEGFDELALEAPLGSDGLVLVPYFDGERTPNLPDATGTLLGLRSTLTRACMARATIEGVLCGLLEGGDLLARHGVPQGGRLILTGGAARSKAYRQILADLTGRPVWVCPLAETAAAGAAVQAAAALTAAATDAIAAAWAPALEIAAEPMGADPGAVRQAYRQAAAAASATQRA</sequence>
<keyword evidence="10" id="KW-1185">Reference proteome</keyword>
<dbReference type="NCBIfam" id="TIGR01312">
    <property type="entry name" value="XylB"/>
    <property type="match status" value="1"/>
</dbReference>
<dbReference type="InterPro" id="IPR006000">
    <property type="entry name" value="Xylulokinase"/>
</dbReference>
<keyword evidence="3 6" id="KW-0547">Nucleotide-binding</keyword>
<comment type="catalytic activity">
    <reaction evidence="6">
        <text>D-xylulose + ATP = D-xylulose 5-phosphate + ADP + H(+)</text>
        <dbReference type="Rhea" id="RHEA:10964"/>
        <dbReference type="ChEBI" id="CHEBI:15378"/>
        <dbReference type="ChEBI" id="CHEBI:17140"/>
        <dbReference type="ChEBI" id="CHEBI:30616"/>
        <dbReference type="ChEBI" id="CHEBI:57737"/>
        <dbReference type="ChEBI" id="CHEBI:456216"/>
        <dbReference type="EC" id="2.7.1.17"/>
    </reaction>
</comment>
<dbReference type="PANTHER" id="PTHR43095:SF5">
    <property type="entry name" value="XYLULOSE KINASE"/>
    <property type="match status" value="1"/>
</dbReference>
<keyword evidence="6" id="KW-0119">Carbohydrate metabolism</keyword>
<evidence type="ECO:0000259" key="8">
    <source>
        <dbReference type="Pfam" id="PF02782"/>
    </source>
</evidence>
<reference evidence="9 10" key="1">
    <citation type="submission" date="2023-07" db="EMBL/GenBank/DDBJ databases">
        <title>Genomic Encyclopedia of Type Strains, Phase IV (KMG-IV): sequencing the most valuable type-strain genomes for metagenomic binning, comparative biology and taxonomic classification.</title>
        <authorList>
            <person name="Goeker M."/>
        </authorList>
    </citation>
    <scope>NUCLEOTIDE SEQUENCE [LARGE SCALE GENOMIC DNA]</scope>
    <source>
        <strain evidence="9 10">DSM 5896</strain>
    </source>
</reference>
<gene>
    <name evidence="6" type="primary">xylB</name>
    <name evidence="9" type="ORF">J3R73_002486</name>
</gene>
<dbReference type="InterPro" id="IPR043129">
    <property type="entry name" value="ATPase_NBD"/>
</dbReference>
<dbReference type="GO" id="GO:0004856">
    <property type="term" value="F:D-xylulokinase activity"/>
    <property type="evidence" value="ECO:0007669"/>
    <property type="project" value="UniProtKB-EC"/>
</dbReference>
<dbReference type="InterPro" id="IPR018485">
    <property type="entry name" value="FGGY_C"/>
</dbReference>
<accession>A0ABU0FDK8</accession>
<evidence type="ECO:0000256" key="1">
    <source>
        <dbReference type="ARBA" id="ARBA00009156"/>
    </source>
</evidence>
<keyword evidence="5 6" id="KW-0067">ATP-binding</keyword>
<dbReference type="PANTHER" id="PTHR43095">
    <property type="entry name" value="SUGAR KINASE"/>
    <property type="match status" value="1"/>
</dbReference>
<dbReference type="Proteomes" id="UP001237448">
    <property type="component" value="Unassembled WGS sequence"/>
</dbReference>
<evidence type="ECO:0000259" key="7">
    <source>
        <dbReference type="Pfam" id="PF00370"/>
    </source>
</evidence>
<evidence type="ECO:0000256" key="4">
    <source>
        <dbReference type="ARBA" id="ARBA00022777"/>
    </source>
</evidence>
<dbReference type="CDD" id="cd07809">
    <property type="entry name" value="ASKHA_NBD_FGGY_BaXK-like"/>
    <property type="match status" value="1"/>
</dbReference>
<keyword evidence="2 6" id="KW-0808">Transferase</keyword>
<dbReference type="Gene3D" id="3.30.420.40">
    <property type="match status" value="2"/>
</dbReference>
<dbReference type="RefSeq" id="WP_307426951.1">
    <property type="nucleotide sequence ID" value="NZ_JAUSVK010000001.1"/>
</dbReference>
<dbReference type="SUPFAM" id="SSF53067">
    <property type="entry name" value="Actin-like ATPase domain"/>
    <property type="match status" value="2"/>
</dbReference>
<dbReference type="InterPro" id="IPR050406">
    <property type="entry name" value="FGGY_Carb_Kinase"/>
</dbReference>
<name>A0ABU0FDK8_9HYPH</name>
<comment type="caution">
    <text evidence="9">The sequence shown here is derived from an EMBL/GenBank/DDBJ whole genome shotgun (WGS) entry which is preliminary data.</text>
</comment>
<feature type="domain" description="Carbohydrate kinase FGGY N-terminal" evidence="7">
    <location>
        <begin position="7"/>
        <end position="245"/>
    </location>
</feature>
<dbReference type="Pfam" id="PF00370">
    <property type="entry name" value="FGGY_N"/>
    <property type="match status" value="1"/>
</dbReference>
<dbReference type="EMBL" id="JAUSVK010000001">
    <property type="protein sequence ID" value="MDQ0392694.1"/>
    <property type="molecule type" value="Genomic_DNA"/>
</dbReference>
<dbReference type="PIRSF" id="PIRSF000538">
    <property type="entry name" value="GlpK"/>
    <property type="match status" value="1"/>
</dbReference>
<proteinExistence type="inferred from homology"/>
<keyword evidence="6" id="KW-0859">Xylose metabolism</keyword>
<evidence type="ECO:0000256" key="2">
    <source>
        <dbReference type="ARBA" id="ARBA00022679"/>
    </source>
</evidence>
<dbReference type="InterPro" id="IPR018484">
    <property type="entry name" value="FGGY_N"/>
</dbReference>
<feature type="domain" description="Carbohydrate kinase FGGY C-terminal" evidence="8">
    <location>
        <begin position="254"/>
        <end position="436"/>
    </location>
</feature>
<evidence type="ECO:0000256" key="5">
    <source>
        <dbReference type="ARBA" id="ARBA00022840"/>
    </source>
</evidence>
<organism evidence="9 10">
    <name type="scientific">Labrys monachus</name>
    <dbReference type="NCBI Taxonomy" id="217067"/>
    <lineage>
        <taxon>Bacteria</taxon>
        <taxon>Pseudomonadati</taxon>
        <taxon>Pseudomonadota</taxon>
        <taxon>Alphaproteobacteria</taxon>
        <taxon>Hyphomicrobiales</taxon>
        <taxon>Xanthobacteraceae</taxon>
        <taxon>Labrys</taxon>
    </lineage>
</organism>
<dbReference type="InterPro" id="IPR000577">
    <property type="entry name" value="Carb_kinase_FGGY"/>
</dbReference>
<evidence type="ECO:0000313" key="10">
    <source>
        <dbReference type="Proteomes" id="UP001237448"/>
    </source>
</evidence>
<evidence type="ECO:0000256" key="6">
    <source>
        <dbReference type="RuleBase" id="RU364073"/>
    </source>
</evidence>